<evidence type="ECO:0000313" key="2">
    <source>
        <dbReference type="Proteomes" id="UP000183107"/>
    </source>
</evidence>
<name>A0A1I5BIT6_9PROT</name>
<sequence length="51" mass="5577">MQRMGVVQRMFLQLITYFIEGKSPKNLPAPQPPQVGETFAGKVVGIAEGDT</sequence>
<evidence type="ECO:0000313" key="1">
    <source>
        <dbReference type="EMBL" id="SFN74633.1"/>
    </source>
</evidence>
<protein>
    <submittedName>
        <fullName evidence="1">Uncharacterized protein</fullName>
    </submittedName>
</protein>
<proteinExistence type="predicted"/>
<keyword evidence="2" id="KW-1185">Reference proteome</keyword>
<gene>
    <name evidence="1" type="ORF">SAMN05216386_1690</name>
</gene>
<dbReference type="Proteomes" id="UP000183107">
    <property type="component" value="Unassembled WGS sequence"/>
</dbReference>
<organism evidence="1 2">
    <name type="scientific">Nitrosospira briensis</name>
    <dbReference type="NCBI Taxonomy" id="35799"/>
    <lineage>
        <taxon>Bacteria</taxon>
        <taxon>Pseudomonadati</taxon>
        <taxon>Pseudomonadota</taxon>
        <taxon>Betaproteobacteria</taxon>
        <taxon>Nitrosomonadales</taxon>
        <taxon>Nitrosomonadaceae</taxon>
        <taxon>Nitrosospira</taxon>
    </lineage>
</organism>
<dbReference type="EMBL" id="FOVJ01000003">
    <property type="protein sequence ID" value="SFN74633.1"/>
    <property type="molecule type" value="Genomic_DNA"/>
</dbReference>
<reference evidence="2" key="1">
    <citation type="submission" date="2016-10" db="EMBL/GenBank/DDBJ databases">
        <authorList>
            <person name="Varghese N."/>
        </authorList>
    </citation>
    <scope>NUCLEOTIDE SEQUENCE [LARGE SCALE GENOMIC DNA]</scope>
    <source>
        <strain evidence="2">Nsp8</strain>
    </source>
</reference>
<dbReference type="AlphaFoldDB" id="A0A1I5BIT6"/>
<accession>A0A1I5BIT6</accession>